<dbReference type="EMBL" id="CACVBM020001248">
    <property type="protein sequence ID" value="CAA7041544.1"/>
    <property type="molecule type" value="Genomic_DNA"/>
</dbReference>
<evidence type="ECO:0000313" key="3">
    <source>
        <dbReference type="Proteomes" id="UP000467841"/>
    </source>
</evidence>
<dbReference type="Proteomes" id="UP000467841">
    <property type="component" value="Unassembled WGS sequence"/>
</dbReference>
<comment type="caution">
    <text evidence="2">The sequence shown here is derived from an EMBL/GenBank/DDBJ whole genome shotgun (WGS) entry which is preliminary data.</text>
</comment>
<name>A0A6D2JKJ8_9BRAS</name>
<dbReference type="AlphaFoldDB" id="A0A6D2JKJ8"/>
<sequence length="195" mass="21399">MVSKEAWLEQALQDRVQRVLMLTKEFLSTVALAFPNNNGDQPAGDGLLFFKIGTNGRISISALCQLFGLPNETAMTSRRTQRGNKLPLMIGHTLPMNHSCLQDQRCLESLIQPFAMCTASSPPLSNANKKPTRSQLMSSTSSPHHSSSMSTRPTLAFACQDTHQCEESSSRLGRQQEALCALWETHHGHSATCGD</sequence>
<evidence type="ECO:0000256" key="1">
    <source>
        <dbReference type="SAM" id="MobiDB-lite"/>
    </source>
</evidence>
<evidence type="ECO:0000313" key="2">
    <source>
        <dbReference type="EMBL" id="CAA7041544.1"/>
    </source>
</evidence>
<reference evidence="2" key="1">
    <citation type="submission" date="2020-01" db="EMBL/GenBank/DDBJ databases">
        <authorList>
            <person name="Mishra B."/>
        </authorList>
    </citation>
    <scope>NUCLEOTIDE SEQUENCE [LARGE SCALE GENOMIC DNA]</scope>
</reference>
<feature type="region of interest" description="Disordered" evidence="1">
    <location>
        <begin position="122"/>
        <end position="152"/>
    </location>
</feature>
<accession>A0A6D2JKJ8</accession>
<keyword evidence="3" id="KW-1185">Reference proteome</keyword>
<organism evidence="2 3">
    <name type="scientific">Microthlaspi erraticum</name>
    <dbReference type="NCBI Taxonomy" id="1685480"/>
    <lineage>
        <taxon>Eukaryota</taxon>
        <taxon>Viridiplantae</taxon>
        <taxon>Streptophyta</taxon>
        <taxon>Embryophyta</taxon>
        <taxon>Tracheophyta</taxon>
        <taxon>Spermatophyta</taxon>
        <taxon>Magnoliopsida</taxon>
        <taxon>eudicotyledons</taxon>
        <taxon>Gunneridae</taxon>
        <taxon>Pentapetalae</taxon>
        <taxon>rosids</taxon>
        <taxon>malvids</taxon>
        <taxon>Brassicales</taxon>
        <taxon>Brassicaceae</taxon>
        <taxon>Coluteocarpeae</taxon>
        <taxon>Microthlaspi</taxon>
    </lineage>
</organism>
<feature type="compositionally biased region" description="Low complexity" evidence="1">
    <location>
        <begin position="137"/>
        <end position="151"/>
    </location>
</feature>
<proteinExistence type="predicted"/>
<gene>
    <name evidence="2" type="ORF">MERR_LOCUS28779</name>
</gene>
<protein>
    <submittedName>
        <fullName evidence="2">Uncharacterized protein</fullName>
    </submittedName>
</protein>
<feature type="compositionally biased region" description="Polar residues" evidence="1">
    <location>
        <begin position="122"/>
        <end position="136"/>
    </location>
</feature>